<name>A0ABD0QE27_CIRMR</name>
<dbReference type="Pfam" id="PF13843">
    <property type="entry name" value="DDE_Tnp_1_7"/>
    <property type="match status" value="1"/>
</dbReference>
<dbReference type="InterPro" id="IPR029526">
    <property type="entry name" value="PGBD"/>
</dbReference>
<feature type="non-terminal residue" evidence="3">
    <location>
        <position position="784"/>
    </location>
</feature>
<reference evidence="3 4" key="1">
    <citation type="submission" date="2024-05" db="EMBL/GenBank/DDBJ databases">
        <title>Genome sequencing and assembly of Indian major carp, Cirrhinus mrigala (Hamilton, 1822).</title>
        <authorList>
            <person name="Mohindra V."/>
            <person name="Chowdhury L.M."/>
            <person name="Lal K."/>
            <person name="Jena J.K."/>
        </authorList>
    </citation>
    <scope>NUCLEOTIDE SEQUENCE [LARGE SCALE GENOMIC DNA]</scope>
    <source>
        <strain evidence="3">CM1030</strain>
        <tissue evidence="3">Blood</tissue>
    </source>
</reference>
<feature type="region of interest" description="Disordered" evidence="1">
    <location>
        <begin position="383"/>
        <end position="431"/>
    </location>
</feature>
<evidence type="ECO:0000259" key="2">
    <source>
        <dbReference type="Pfam" id="PF13843"/>
    </source>
</evidence>
<feature type="compositionally biased region" description="Acidic residues" evidence="1">
    <location>
        <begin position="420"/>
        <end position="431"/>
    </location>
</feature>
<evidence type="ECO:0000313" key="4">
    <source>
        <dbReference type="Proteomes" id="UP001529510"/>
    </source>
</evidence>
<feature type="compositionally biased region" description="Basic and acidic residues" evidence="1">
    <location>
        <begin position="356"/>
        <end position="366"/>
    </location>
</feature>
<dbReference type="AlphaFoldDB" id="A0ABD0QE27"/>
<feature type="region of interest" description="Disordered" evidence="1">
    <location>
        <begin position="199"/>
        <end position="366"/>
    </location>
</feature>
<gene>
    <name evidence="3" type="ORF">M9458_022631</name>
</gene>
<feature type="compositionally biased region" description="Acidic residues" evidence="1">
    <location>
        <begin position="383"/>
        <end position="413"/>
    </location>
</feature>
<protein>
    <recommendedName>
        <fullName evidence="2">PiggyBac transposable element-derived protein domain-containing protein</fullName>
    </recommendedName>
</protein>
<evidence type="ECO:0000313" key="3">
    <source>
        <dbReference type="EMBL" id="KAL0183256.1"/>
    </source>
</evidence>
<feature type="domain" description="PiggyBac transposable element-derived protein" evidence="2">
    <location>
        <begin position="483"/>
        <end position="770"/>
    </location>
</feature>
<dbReference type="PANTHER" id="PTHR46599:SF6">
    <property type="entry name" value="DUAL SPECIFICITY PHOSPHATASE 26"/>
    <property type="match status" value="1"/>
</dbReference>
<organism evidence="3 4">
    <name type="scientific">Cirrhinus mrigala</name>
    <name type="common">Mrigala</name>
    <dbReference type="NCBI Taxonomy" id="683832"/>
    <lineage>
        <taxon>Eukaryota</taxon>
        <taxon>Metazoa</taxon>
        <taxon>Chordata</taxon>
        <taxon>Craniata</taxon>
        <taxon>Vertebrata</taxon>
        <taxon>Euteleostomi</taxon>
        <taxon>Actinopterygii</taxon>
        <taxon>Neopterygii</taxon>
        <taxon>Teleostei</taxon>
        <taxon>Ostariophysi</taxon>
        <taxon>Cypriniformes</taxon>
        <taxon>Cyprinidae</taxon>
        <taxon>Labeoninae</taxon>
        <taxon>Labeonini</taxon>
        <taxon>Cirrhinus</taxon>
    </lineage>
</organism>
<feature type="compositionally biased region" description="Basic and acidic residues" evidence="1">
    <location>
        <begin position="55"/>
        <end position="72"/>
    </location>
</feature>
<sequence>MERRVNVAKNLALLFEFSDDESNKTPRTTSDGGMNEEKDTNLQTTSDEAMEEERDGSLHPTTDEGMKVERDTNLQMTGDVVMEEERDGSLHMTSDGGMKVENNVTLHMTCDEEMVEETLYTTSNGGIKVERDVTLDTTSDGQMKVERDVTQNMTTDGGIEEERDTTLHTTSNGGIKVERDVTLHTTSDGQMKVERDVTQNMTTDGGIEEERDTTLHMTSDGGMEEERDTTLNTTSDGGIEEEREATLHTTSDGGMEEERDTTLNTTSDGGIEEEREATLHTTSDGGMEEERDTTLNTTSDGGIEEEREATLHTTSDGGMEDERDTTLNTTSDGGMEEERDTTLNTTSDGGIEEERDSTLRKTKDGGTEKKTYVTLTTTSTDWIEEERDLEGEAELEEELSDATSETEDNVEFDPDYHSTDEDESEDEPEVPSDIEAAYLSRNGNIQWTSTHPEKRRRRAHRVSKMTAGPTRLACSNVKDIKSTFELYFPDDIKEIFIKMTNFEGKRVCRDTWKDVDWTDLQAFFGLLFLAGVYRSHHEAVSSLWHGETGRPIFRATMPLKRFKTLSRVFSFYKRDKDRSKQKKDKLAPVRNIWDKWVERLPLLYNPGPNVTVDECLVRFRGQCPFKQYMPSKPGKYGIKIWAACDSRSSYAWNMQIYTGKAADGKSEKNQGMRVVLDMTDGLEGHTVTCDNFFTSYALGEELLRRKMTMIGTVRSNKPELPPALLSMKDRPRLSSKFAFTDTHTLVSYCPRKNKNVLLMSTLHRDDQIILDYNHTKGGVDNLDK</sequence>
<dbReference type="Proteomes" id="UP001529510">
    <property type="component" value="Unassembled WGS sequence"/>
</dbReference>
<accession>A0ABD0QE27</accession>
<dbReference type="EMBL" id="JAMKFB020000010">
    <property type="protein sequence ID" value="KAL0183256.1"/>
    <property type="molecule type" value="Genomic_DNA"/>
</dbReference>
<proteinExistence type="predicted"/>
<evidence type="ECO:0000256" key="1">
    <source>
        <dbReference type="SAM" id="MobiDB-lite"/>
    </source>
</evidence>
<comment type="caution">
    <text evidence="3">The sequence shown here is derived from an EMBL/GenBank/DDBJ whole genome shotgun (WGS) entry which is preliminary data.</text>
</comment>
<dbReference type="PANTHER" id="PTHR46599">
    <property type="entry name" value="PIGGYBAC TRANSPOSABLE ELEMENT-DERIVED PROTEIN 4"/>
    <property type="match status" value="1"/>
</dbReference>
<feature type="region of interest" description="Disordered" evidence="1">
    <location>
        <begin position="16"/>
        <end position="77"/>
    </location>
</feature>
<keyword evidence="4" id="KW-1185">Reference proteome</keyword>